<reference evidence="3" key="1">
    <citation type="submission" date="2022-11" db="UniProtKB">
        <authorList>
            <consortium name="WormBaseParasite"/>
        </authorList>
    </citation>
    <scope>IDENTIFICATION</scope>
</reference>
<feature type="compositionally biased region" description="Polar residues" evidence="1">
    <location>
        <begin position="50"/>
        <end position="62"/>
    </location>
</feature>
<evidence type="ECO:0000313" key="3">
    <source>
        <dbReference type="WBParaSite" id="nRc.2.0.1.t45463-RA"/>
    </source>
</evidence>
<feature type="region of interest" description="Disordered" evidence="1">
    <location>
        <begin position="34"/>
        <end position="99"/>
    </location>
</feature>
<protein>
    <submittedName>
        <fullName evidence="3">Secreted protein</fullName>
    </submittedName>
</protein>
<keyword evidence="2" id="KW-1185">Reference proteome</keyword>
<dbReference type="Proteomes" id="UP000887565">
    <property type="component" value="Unplaced"/>
</dbReference>
<name>A0A915L319_ROMCU</name>
<feature type="compositionally biased region" description="Polar residues" evidence="1">
    <location>
        <begin position="72"/>
        <end position="92"/>
    </location>
</feature>
<evidence type="ECO:0000313" key="2">
    <source>
        <dbReference type="Proteomes" id="UP000887565"/>
    </source>
</evidence>
<proteinExistence type="predicted"/>
<organism evidence="2 3">
    <name type="scientific">Romanomermis culicivorax</name>
    <name type="common">Nematode worm</name>
    <dbReference type="NCBI Taxonomy" id="13658"/>
    <lineage>
        <taxon>Eukaryota</taxon>
        <taxon>Metazoa</taxon>
        <taxon>Ecdysozoa</taxon>
        <taxon>Nematoda</taxon>
        <taxon>Enoplea</taxon>
        <taxon>Dorylaimia</taxon>
        <taxon>Mermithida</taxon>
        <taxon>Mermithoidea</taxon>
        <taxon>Mermithidae</taxon>
        <taxon>Romanomermis</taxon>
    </lineage>
</organism>
<sequence>MLRSKFLFLLAQVAQPPVSNTHVPLPIIQLEGDSAGGGGLTRPLTGGPSNSGRSSARATSRMVNWAKRRVSRSNSQLLKTMTQNGGAPLSNNHHSEGLV</sequence>
<dbReference type="WBParaSite" id="nRc.2.0.1.t45463-RA">
    <property type="protein sequence ID" value="nRc.2.0.1.t45463-RA"/>
    <property type="gene ID" value="nRc.2.0.1.g45463"/>
</dbReference>
<dbReference type="AlphaFoldDB" id="A0A915L319"/>
<accession>A0A915L319</accession>
<evidence type="ECO:0000256" key="1">
    <source>
        <dbReference type="SAM" id="MobiDB-lite"/>
    </source>
</evidence>